<dbReference type="GO" id="GO:0005634">
    <property type="term" value="C:nucleus"/>
    <property type="evidence" value="ECO:0007669"/>
    <property type="project" value="TreeGrafter"/>
</dbReference>
<evidence type="ECO:0000256" key="5">
    <source>
        <dbReference type="SAM" id="Coils"/>
    </source>
</evidence>
<proteinExistence type="predicted"/>
<dbReference type="GO" id="GO:0000435">
    <property type="term" value="P:positive regulation of transcription from RNA polymerase II promoter by galactose"/>
    <property type="evidence" value="ECO:0007669"/>
    <property type="project" value="TreeGrafter"/>
</dbReference>
<evidence type="ECO:0000259" key="7">
    <source>
        <dbReference type="PROSITE" id="PS50048"/>
    </source>
</evidence>
<feature type="compositionally biased region" description="Acidic residues" evidence="6">
    <location>
        <begin position="768"/>
        <end position="779"/>
    </location>
</feature>
<keyword evidence="3" id="KW-0804">Transcription</keyword>
<dbReference type="Gene3D" id="1.20.120.20">
    <property type="entry name" value="Apolipoprotein"/>
    <property type="match status" value="1"/>
</dbReference>
<keyword evidence="9" id="KW-1185">Reference proteome</keyword>
<dbReference type="PANTHER" id="PTHR47424">
    <property type="entry name" value="REGULATORY PROTEIN GAL4"/>
    <property type="match status" value="1"/>
</dbReference>
<dbReference type="AlphaFoldDB" id="G0RES5"/>
<keyword evidence="4" id="KW-0539">Nucleus</keyword>
<dbReference type="SMART" id="SM00066">
    <property type="entry name" value="GAL4"/>
    <property type="match status" value="1"/>
</dbReference>
<dbReference type="Gene3D" id="4.10.240.10">
    <property type="entry name" value="Zn(2)-C6 fungal-type DNA-binding domain"/>
    <property type="match status" value="1"/>
</dbReference>
<feature type="region of interest" description="Disordered" evidence="6">
    <location>
        <begin position="1003"/>
        <end position="1035"/>
    </location>
</feature>
<dbReference type="PANTHER" id="PTHR47424:SF9">
    <property type="entry name" value="TAH-2"/>
    <property type="match status" value="1"/>
</dbReference>
<dbReference type="OrthoDB" id="47007at2759"/>
<feature type="region of interest" description="Disordered" evidence="6">
    <location>
        <begin position="732"/>
        <end position="755"/>
    </location>
</feature>
<keyword evidence="1" id="KW-0479">Metal-binding</keyword>
<accession>G0RES5</accession>
<dbReference type="InterPro" id="IPR036864">
    <property type="entry name" value="Zn2-C6_fun-type_DNA-bd_sf"/>
</dbReference>
<feature type="compositionally biased region" description="Basic and acidic residues" evidence="6">
    <location>
        <begin position="366"/>
        <end position="379"/>
    </location>
</feature>
<dbReference type="InterPro" id="IPR001138">
    <property type="entry name" value="Zn2Cys6_DnaBD"/>
</dbReference>
<protein>
    <submittedName>
        <fullName evidence="8">Predicted protein</fullName>
    </submittedName>
</protein>
<sequence>MPRHTGSEKRTRIAKACILCQTHKTKCDGLCPCGQCIKRERSSTCSYSSHRRLYGRQRPWPKEADMDVSKETKTRTIKVEDIQEDHPDRWLREQDGIHIAIPKVPNTMRDTKGRAMYYGDCAALSFLRNIQELIQGEEELADVAKEISSFSVLAEAPPTDGESVLAYSNANLKDLEDLIQVFFTSTCGMLDIINRATVENLLSRWISGNISVASSSSAVLYLVLAFAAQVRSASALDAHRSRSFFYHGRRIALLELTEYPTIETVQAFSLISLYMLGCCRRDGGYLNLGTAISAAKALGYHRAESTFPQCLEDRRLRHMRYLFADAVAYRRKRVWRSLCVFDILLCAMIGRAPMTSAMDSAEEDFEDHRQRPDPKHPEKCQELGLYESARAISILKQTLLEIYTQRSAPLGLLQRLSSKLRQMGTELPSEIRSISPAAFSDNKCPKTRQLIIRNATVACNYYFSMMLLTRPFLIACLRAKYNKTPTTVGSEMRDGEESSEVDKSVKYGAMTSFDTALKTIQLLHELYVAGVLYNNMPLAVGWTFVSALTVCAAYFGCLGDARECELAIYRANQILQHFKQNNLQAKQYELILKKLSRVALRSISGAEGQPFDNSSVFWSDLFRLTPAHLHQLKQEESCDASCMGPQEGVAVVGGEGVSPAEVAGSMQDAACTPLDEGLGDIFHFPDDAYKDFSNYTLMTEGLFPEQHDFGLMSDSTIPRSRTPHRITNRIHIMSTSRHADDADEPTQPFSPPGHDRILQRMSELQAERDDDEGNGNGDDGDVRDHVNDDEMTMSDSSDGKTVDSNMSYHNNAVTWNDDSSQKQRADGVHLDIFFDTLSNTCLFKLYCSVLHKGSKAKGQKHTLFLFIHPESVREITLNDGRSSGPSTSKPSRPMLSFSLTQHPSLVVPKGLVLETKEQSKGALSVMLALARATEFTIHLNNSNLSSPLKRSRLDLIARRFSLESDSHRPRTNDRCANLGSLYAGRGGEIVTFDNVIGALPDDADVPPPSYAGPSQGEASKNKRRRIDSPIDKGKSSAVSNDLFDFIRSSFDSMETRICARIDDVAGQFKTQLDDLGTRLDGIESRLQQLEDTVSDAVDVDHSASIQEEVSEQLDDCIIGIKAETEDVFKSIDDRFDETMERLEQEVSERLERLEEDVKDCTVEIVESSLKRKLTNASLRVDGSVFLDL</sequence>
<evidence type="ECO:0000256" key="6">
    <source>
        <dbReference type="SAM" id="MobiDB-lite"/>
    </source>
</evidence>
<dbReference type="InterPro" id="IPR007219">
    <property type="entry name" value="XnlR_reg_dom"/>
</dbReference>
<evidence type="ECO:0000256" key="1">
    <source>
        <dbReference type="ARBA" id="ARBA00022723"/>
    </source>
</evidence>
<feature type="region of interest" description="Disordered" evidence="6">
    <location>
        <begin position="767"/>
        <end position="805"/>
    </location>
</feature>
<feature type="domain" description="Zn(2)-C6 fungal-type" evidence="7">
    <location>
        <begin position="16"/>
        <end position="47"/>
    </location>
</feature>
<dbReference type="HOGENOM" id="CLU_272151_0_0_1"/>
<dbReference type="STRING" id="431241.G0RES5"/>
<gene>
    <name evidence="8" type="ORF">TRIREDRAFT_105475</name>
</gene>
<dbReference type="Pfam" id="PF04082">
    <property type="entry name" value="Fungal_trans"/>
    <property type="match status" value="1"/>
</dbReference>
<evidence type="ECO:0000256" key="3">
    <source>
        <dbReference type="ARBA" id="ARBA00023163"/>
    </source>
</evidence>
<feature type="coiled-coil region" evidence="5">
    <location>
        <begin position="1072"/>
        <end position="1099"/>
    </location>
</feature>
<dbReference type="VEuPathDB" id="FungiDB:TRIREDRAFT_105475"/>
<dbReference type="Proteomes" id="UP000008984">
    <property type="component" value="Unassembled WGS sequence"/>
</dbReference>
<dbReference type="SUPFAM" id="SSF57701">
    <property type="entry name" value="Zn2/Cys6 DNA-binding domain"/>
    <property type="match status" value="1"/>
</dbReference>
<name>G0RES5_HYPJQ</name>
<evidence type="ECO:0000313" key="9">
    <source>
        <dbReference type="Proteomes" id="UP000008984"/>
    </source>
</evidence>
<dbReference type="KEGG" id="tre:TRIREDRAFT_105475"/>
<evidence type="ECO:0000256" key="4">
    <source>
        <dbReference type="ARBA" id="ARBA00023242"/>
    </source>
</evidence>
<evidence type="ECO:0000256" key="2">
    <source>
        <dbReference type="ARBA" id="ARBA00023015"/>
    </source>
</evidence>
<keyword evidence="2" id="KW-0805">Transcription regulation</keyword>
<dbReference type="eggNOG" id="ENOG502SM9V">
    <property type="taxonomic scope" value="Eukaryota"/>
</dbReference>
<dbReference type="RefSeq" id="XP_006963882.1">
    <property type="nucleotide sequence ID" value="XM_006963820.1"/>
</dbReference>
<organism evidence="9">
    <name type="scientific">Hypocrea jecorina (strain QM6a)</name>
    <name type="common">Trichoderma reesei</name>
    <dbReference type="NCBI Taxonomy" id="431241"/>
    <lineage>
        <taxon>Eukaryota</taxon>
        <taxon>Fungi</taxon>
        <taxon>Dikarya</taxon>
        <taxon>Ascomycota</taxon>
        <taxon>Pezizomycotina</taxon>
        <taxon>Sordariomycetes</taxon>
        <taxon>Hypocreomycetidae</taxon>
        <taxon>Hypocreales</taxon>
        <taxon>Hypocreaceae</taxon>
        <taxon>Trichoderma</taxon>
    </lineage>
</organism>
<dbReference type="GO" id="GO:0000981">
    <property type="term" value="F:DNA-binding transcription factor activity, RNA polymerase II-specific"/>
    <property type="evidence" value="ECO:0007669"/>
    <property type="project" value="InterPro"/>
</dbReference>
<dbReference type="GO" id="GO:0000978">
    <property type="term" value="F:RNA polymerase II cis-regulatory region sequence-specific DNA binding"/>
    <property type="evidence" value="ECO:0007669"/>
    <property type="project" value="TreeGrafter"/>
</dbReference>
<dbReference type="CDD" id="cd00067">
    <property type="entry name" value="GAL4"/>
    <property type="match status" value="1"/>
</dbReference>
<dbReference type="GeneID" id="18481051"/>
<dbReference type="CDD" id="cd12148">
    <property type="entry name" value="fungal_TF_MHR"/>
    <property type="match status" value="1"/>
</dbReference>
<feature type="coiled-coil region" evidence="5">
    <location>
        <begin position="1136"/>
        <end position="1170"/>
    </location>
</feature>
<dbReference type="EMBL" id="GL985060">
    <property type="protein sequence ID" value="EGR50395.1"/>
    <property type="molecule type" value="Genomic_DNA"/>
</dbReference>
<evidence type="ECO:0000313" key="8">
    <source>
        <dbReference type="EMBL" id="EGR50395.1"/>
    </source>
</evidence>
<dbReference type="GO" id="GO:0008270">
    <property type="term" value="F:zinc ion binding"/>
    <property type="evidence" value="ECO:0007669"/>
    <property type="project" value="InterPro"/>
</dbReference>
<feature type="region of interest" description="Disordered" evidence="6">
    <location>
        <begin position="359"/>
        <end position="379"/>
    </location>
</feature>
<reference evidence="8 9" key="1">
    <citation type="journal article" date="2008" name="Nat. Biotechnol.">
        <title>Genome sequencing and analysis of the biomass-degrading fungus Trichoderma reesei (syn. Hypocrea jecorina).</title>
        <authorList>
            <person name="Martinez D."/>
            <person name="Berka R.M."/>
            <person name="Henrissat B."/>
            <person name="Saloheimo M."/>
            <person name="Arvas M."/>
            <person name="Baker S.E."/>
            <person name="Chapman J."/>
            <person name="Chertkov O."/>
            <person name="Coutinho P.M."/>
            <person name="Cullen D."/>
            <person name="Danchin E.G."/>
            <person name="Grigoriev I.V."/>
            <person name="Harris P."/>
            <person name="Jackson M."/>
            <person name="Kubicek C.P."/>
            <person name="Han C.S."/>
            <person name="Ho I."/>
            <person name="Larrondo L.F."/>
            <person name="de Leon A.L."/>
            <person name="Magnuson J.K."/>
            <person name="Merino S."/>
            <person name="Misra M."/>
            <person name="Nelson B."/>
            <person name="Putnam N."/>
            <person name="Robbertse B."/>
            <person name="Salamov A.A."/>
            <person name="Schmoll M."/>
            <person name="Terry A."/>
            <person name="Thayer N."/>
            <person name="Westerholm-Parvinen A."/>
            <person name="Schoch C.L."/>
            <person name="Yao J."/>
            <person name="Barabote R."/>
            <person name="Nelson M.A."/>
            <person name="Detter C."/>
            <person name="Bruce D."/>
            <person name="Kuske C.R."/>
            <person name="Xie G."/>
            <person name="Richardson P."/>
            <person name="Rokhsar D.S."/>
            <person name="Lucas S.M."/>
            <person name="Rubin E.M."/>
            <person name="Dunn-Coleman N."/>
            <person name="Ward M."/>
            <person name="Brettin T.S."/>
        </authorList>
    </citation>
    <scope>NUCLEOTIDE SEQUENCE [LARGE SCALE GENOMIC DNA]</scope>
    <source>
        <strain evidence="8 9">QM6a</strain>
    </source>
</reference>
<dbReference type="PROSITE" id="PS50048">
    <property type="entry name" value="ZN2_CY6_FUNGAL_2"/>
    <property type="match status" value="1"/>
</dbReference>
<keyword evidence="5" id="KW-0175">Coiled coil</keyword>
<dbReference type="InterPro" id="IPR051127">
    <property type="entry name" value="Fungal_SecMet_Regulators"/>
</dbReference>
<dbReference type="GO" id="GO:0006351">
    <property type="term" value="P:DNA-templated transcription"/>
    <property type="evidence" value="ECO:0007669"/>
    <property type="project" value="InterPro"/>
</dbReference>